<feature type="signal peptide" evidence="5">
    <location>
        <begin position="1"/>
        <end position="29"/>
    </location>
</feature>
<dbReference type="PRINTS" id="PR00153">
    <property type="entry name" value="CSAPPISMRASE"/>
</dbReference>
<dbReference type="EC" id="5.2.1.8" evidence="5"/>
<dbReference type="RefSeq" id="WP_188892695.1">
    <property type="nucleotide sequence ID" value="NZ_BMHY01000019.1"/>
</dbReference>
<evidence type="ECO:0000313" key="7">
    <source>
        <dbReference type="EMBL" id="GGG87943.1"/>
    </source>
</evidence>
<dbReference type="PANTHER" id="PTHR45625:SF4">
    <property type="entry name" value="PEPTIDYLPROLYL ISOMERASE DOMAIN AND WD REPEAT-CONTAINING PROTEIN 1"/>
    <property type="match status" value="1"/>
</dbReference>
<evidence type="ECO:0000256" key="1">
    <source>
        <dbReference type="ARBA" id="ARBA00000971"/>
    </source>
</evidence>
<dbReference type="GO" id="GO:0003755">
    <property type="term" value="F:peptidyl-prolyl cis-trans isomerase activity"/>
    <property type="evidence" value="ECO:0007669"/>
    <property type="project" value="UniProtKB-UniRule"/>
</dbReference>
<dbReference type="InterPro" id="IPR044666">
    <property type="entry name" value="Cyclophilin_A-like"/>
</dbReference>
<dbReference type="CDD" id="cd00317">
    <property type="entry name" value="cyclophilin"/>
    <property type="match status" value="1"/>
</dbReference>
<dbReference type="EMBL" id="BMHY01000019">
    <property type="protein sequence ID" value="GGG87943.1"/>
    <property type="molecule type" value="Genomic_DNA"/>
</dbReference>
<keyword evidence="4 5" id="KW-0413">Isomerase</keyword>
<comment type="similarity">
    <text evidence="5">Belongs to the cyclophilin-type PPIase family.</text>
</comment>
<keyword evidence="8" id="KW-1185">Reference proteome</keyword>
<keyword evidence="5" id="KW-0732">Signal</keyword>
<dbReference type="InterPro" id="IPR020892">
    <property type="entry name" value="Cyclophilin-type_PPIase_CS"/>
</dbReference>
<dbReference type="PROSITE" id="PS50072">
    <property type="entry name" value="CSA_PPIASE_2"/>
    <property type="match status" value="1"/>
</dbReference>
<gene>
    <name evidence="7" type="ORF">GCM10010918_52930</name>
</gene>
<proteinExistence type="inferred from homology"/>
<comment type="function">
    <text evidence="2 5">PPIases accelerate the folding of proteins. It catalyzes the cis-trans isomerization of proline imidic peptide bonds in oligopeptides.</text>
</comment>
<dbReference type="Proteomes" id="UP000600247">
    <property type="component" value="Unassembled WGS sequence"/>
</dbReference>
<dbReference type="InterPro" id="IPR002130">
    <property type="entry name" value="Cyclophilin-type_PPIase_dom"/>
</dbReference>
<comment type="caution">
    <text evidence="7">The sequence shown here is derived from an EMBL/GenBank/DDBJ whole genome shotgun (WGS) entry which is preliminary data.</text>
</comment>
<dbReference type="GO" id="GO:0006457">
    <property type="term" value="P:protein folding"/>
    <property type="evidence" value="ECO:0007669"/>
    <property type="project" value="InterPro"/>
</dbReference>
<accession>A0A917HST7</accession>
<name>A0A917HST7_9BACL</name>
<dbReference type="SUPFAM" id="SSF50891">
    <property type="entry name" value="Cyclophilin-like"/>
    <property type="match status" value="1"/>
</dbReference>
<feature type="chain" id="PRO_5038155143" description="Peptidyl-prolyl cis-trans isomerase" evidence="5">
    <location>
        <begin position="30"/>
        <end position="212"/>
    </location>
</feature>
<evidence type="ECO:0000256" key="3">
    <source>
        <dbReference type="ARBA" id="ARBA00023110"/>
    </source>
</evidence>
<reference evidence="7 8" key="1">
    <citation type="journal article" date="2014" name="Int. J. Syst. Evol. Microbiol.">
        <title>Complete genome sequence of Corynebacterium casei LMG S-19264T (=DSM 44701T), isolated from a smear-ripened cheese.</title>
        <authorList>
            <consortium name="US DOE Joint Genome Institute (JGI-PGF)"/>
            <person name="Walter F."/>
            <person name="Albersmeier A."/>
            <person name="Kalinowski J."/>
            <person name="Ruckert C."/>
        </authorList>
    </citation>
    <scope>NUCLEOTIDE SEQUENCE [LARGE SCALE GENOMIC DNA]</scope>
    <source>
        <strain evidence="7 8">CGMCC 1.15286</strain>
    </source>
</reference>
<dbReference type="AlphaFoldDB" id="A0A917HST7"/>
<dbReference type="PROSITE" id="PS51257">
    <property type="entry name" value="PROKAR_LIPOPROTEIN"/>
    <property type="match status" value="1"/>
</dbReference>
<protein>
    <recommendedName>
        <fullName evidence="5">Peptidyl-prolyl cis-trans isomerase</fullName>
        <shortName evidence="5">PPIase</shortName>
        <ecNumber evidence="5">5.2.1.8</ecNumber>
    </recommendedName>
</protein>
<keyword evidence="3 5" id="KW-0697">Rotamase</keyword>
<sequence>MGKKNVSGWSTIIMLLTAAALFTGCSASAGSKPSAELHEKTMHWDKMPEMTIDLDKSYTAKFTTSMGDFTVKLYAEDSPITVNNFVFLAKQGFYDGLTFHRIMETFMIQGGDPKGNGTGTPGYSIPDELDTELKYEPGIVAMANTGKPNSGGSQFFISTGKDSENLNQMPNYTIFGKVTEGMDTVLAIAKTPVKETKPIEPVIIEKVVIVQS</sequence>
<dbReference type="PANTHER" id="PTHR45625">
    <property type="entry name" value="PEPTIDYL-PROLYL CIS-TRANS ISOMERASE-RELATED"/>
    <property type="match status" value="1"/>
</dbReference>
<evidence type="ECO:0000256" key="5">
    <source>
        <dbReference type="RuleBase" id="RU363019"/>
    </source>
</evidence>
<feature type="domain" description="PPIase cyclophilin-type" evidence="6">
    <location>
        <begin position="64"/>
        <end position="209"/>
    </location>
</feature>
<evidence type="ECO:0000313" key="8">
    <source>
        <dbReference type="Proteomes" id="UP000600247"/>
    </source>
</evidence>
<dbReference type="Pfam" id="PF00160">
    <property type="entry name" value="Pro_isomerase"/>
    <property type="match status" value="1"/>
</dbReference>
<dbReference type="Gene3D" id="2.40.100.10">
    <property type="entry name" value="Cyclophilin-like"/>
    <property type="match status" value="1"/>
</dbReference>
<evidence type="ECO:0000259" key="6">
    <source>
        <dbReference type="PROSITE" id="PS50072"/>
    </source>
</evidence>
<dbReference type="InterPro" id="IPR029000">
    <property type="entry name" value="Cyclophilin-like_dom_sf"/>
</dbReference>
<evidence type="ECO:0000256" key="2">
    <source>
        <dbReference type="ARBA" id="ARBA00002388"/>
    </source>
</evidence>
<dbReference type="PROSITE" id="PS00170">
    <property type="entry name" value="CSA_PPIASE_1"/>
    <property type="match status" value="1"/>
</dbReference>
<organism evidence="7 8">
    <name type="scientific">Paenibacillus radicis</name>
    <name type="common">ex Gao et al. 2016</name>
    <dbReference type="NCBI Taxonomy" id="1737354"/>
    <lineage>
        <taxon>Bacteria</taxon>
        <taxon>Bacillati</taxon>
        <taxon>Bacillota</taxon>
        <taxon>Bacilli</taxon>
        <taxon>Bacillales</taxon>
        <taxon>Paenibacillaceae</taxon>
        <taxon>Paenibacillus</taxon>
    </lineage>
</organism>
<evidence type="ECO:0000256" key="4">
    <source>
        <dbReference type="ARBA" id="ARBA00023235"/>
    </source>
</evidence>
<comment type="catalytic activity">
    <reaction evidence="1 5">
        <text>[protein]-peptidylproline (omega=180) = [protein]-peptidylproline (omega=0)</text>
        <dbReference type="Rhea" id="RHEA:16237"/>
        <dbReference type="Rhea" id="RHEA-COMP:10747"/>
        <dbReference type="Rhea" id="RHEA-COMP:10748"/>
        <dbReference type="ChEBI" id="CHEBI:83833"/>
        <dbReference type="ChEBI" id="CHEBI:83834"/>
        <dbReference type="EC" id="5.2.1.8"/>
    </reaction>
</comment>